<accession>A0ABW5D056</accession>
<reference evidence="2" key="1">
    <citation type="journal article" date="2019" name="Int. J. Syst. Evol. Microbiol.">
        <title>The Global Catalogue of Microorganisms (GCM) 10K type strain sequencing project: providing services to taxonomists for standard genome sequencing and annotation.</title>
        <authorList>
            <consortium name="The Broad Institute Genomics Platform"/>
            <consortium name="The Broad Institute Genome Sequencing Center for Infectious Disease"/>
            <person name="Wu L."/>
            <person name="Ma J."/>
        </authorList>
    </citation>
    <scope>NUCLEOTIDE SEQUENCE [LARGE SCALE GENOMIC DNA]</scope>
    <source>
        <strain evidence="2">CGMCC 4.1782</strain>
    </source>
</reference>
<evidence type="ECO:0000313" key="2">
    <source>
        <dbReference type="Proteomes" id="UP001597374"/>
    </source>
</evidence>
<comment type="caution">
    <text evidence="1">The sequence shown here is derived from an EMBL/GenBank/DDBJ whole genome shotgun (WGS) entry which is preliminary data.</text>
</comment>
<evidence type="ECO:0000313" key="1">
    <source>
        <dbReference type="EMBL" id="MFD2246655.1"/>
    </source>
</evidence>
<gene>
    <name evidence="1" type="ORF">ACFSKP_10350</name>
</gene>
<sequence>MTQRKDVERYKVPQAEDKDVLYAAGEALANILPIAGPELFRLVFSSPLETRRDKWMEEVSKGLTELHNKRFIDINTLAQNEEFVTLATEATRVALAQHEEEKLQYLKNALLNSLLQDLKFDIRFTFLKALEQLTPRHAQVLRYVKTKFLENPYLLLNYEQIVKEVASAYFDGIEEVAGVFFDDLCKLKFIEKKVVNQGAFKARPAVYDHYSFRK</sequence>
<dbReference type="Proteomes" id="UP001597374">
    <property type="component" value="Unassembled WGS sequence"/>
</dbReference>
<protein>
    <submittedName>
        <fullName evidence="1">Uncharacterized protein</fullName>
    </submittedName>
</protein>
<organism evidence="1 2">
    <name type="scientific">Pontibacter ruber</name>
    <dbReference type="NCBI Taxonomy" id="1343895"/>
    <lineage>
        <taxon>Bacteria</taxon>
        <taxon>Pseudomonadati</taxon>
        <taxon>Bacteroidota</taxon>
        <taxon>Cytophagia</taxon>
        <taxon>Cytophagales</taxon>
        <taxon>Hymenobacteraceae</taxon>
        <taxon>Pontibacter</taxon>
    </lineage>
</organism>
<name>A0ABW5D056_9BACT</name>
<keyword evidence="2" id="KW-1185">Reference proteome</keyword>
<proteinExistence type="predicted"/>
<dbReference type="EMBL" id="JBHUIM010000001">
    <property type="protein sequence ID" value="MFD2246655.1"/>
    <property type="molecule type" value="Genomic_DNA"/>
</dbReference>
<dbReference type="RefSeq" id="WP_250428435.1">
    <property type="nucleotide sequence ID" value="NZ_JALPRR010000001.1"/>
</dbReference>